<name>A0A9X9XTD8_9BRAD</name>
<sequence>MTLRTMRKDSCQLVAPAIRLEVEEPDINRPASFQEGTAMSDDLSGVWDGSYIQPGTGMVTFTATLVETGGALSGSVTEPCSNPRCPLRTHNASIAGQRSGNAVSFVKHYEPPGHGYDTVHYEGTVNAEATEIDGRWQLPGSSGAFLMIRASKAAQAATTEQHAKVPSR</sequence>
<proteinExistence type="predicted"/>
<dbReference type="AlphaFoldDB" id="A0A9X9XTD8"/>
<dbReference type="RefSeq" id="WP_225005407.1">
    <property type="nucleotide sequence ID" value="NZ_CP086136.1"/>
</dbReference>
<dbReference type="KEGG" id="bban:J4G43_041045"/>
<evidence type="ECO:0000313" key="1">
    <source>
        <dbReference type="EMBL" id="UEM10932.1"/>
    </source>
</evidence>
<dbReference type="EMBL" id="CP086136">
    <property type="protein sequence ID" value="UEM10932.1"/>
    <property type="molecule type" value="Genomic_DNA"/>
</dbReference>
<organism evidence="1 2">
    <name type="scientific">Bradyrhizobium barranii subsp. barranii</name>
    <dbReference type="NCBI Taxonomy" id="2823807"/>
    <lineage>
        <taxon>Bacteria</taxon>
        <taxon>Pseudomonadati</taxon>
        <taxon>Pseudomonadota</taxon>
        <taxon>Alphaproteobacteria</taxon>
        <taxon>Hyphomicrobiales</taxon>
        <taxon>Nitrobacteraceae</taxon>
        <taxon>Bradyrhizobium</taxon>
        <taxon>Bradyrhizobium barranii</taxon>
    </lineage>
</organism>
<accession>A0A9X9XTD8</accession>
<gene>
    <name evidence="1" type="ORF">J4G43_041045</name>
</gene>
<protein>
    <submittedName>
        <fullName evidence="1">Uncharacterized protein</fullName>
    </submittedName>
</protein>
<evidence type="ECO:0000313" key="2">
    <source>
        <dbReference type="Proteomes" id="UP000664702"/>
    </source>
</evidence>
<dbReference type="Proteomes" id="UP000664702">
    <property type="component" value="Chromosome"/>
</dbReference>
<reference evidence="1 2" key="1">
    <citation type="journal article" date="2022" name="Int. J. Syst. Evol. Microbiol.">
        <title>Strains of Bradyrhizobium barranii sp. nov. associated with legumes native to Canada are symbionts of soybeans and belong to different subspecies (subsp. barranii subsp. nov. and subsp. apii subsp. nov.) and symbiovars (sv. glycinearum and sv. septentrionale).</title>
        <authorList>
            <person name="Bromfield E.S.P."/>
            <person name="Cloutier S."/>
            <person name="Wasai-Hara S."/>
            <person name="Minamisawa K."/>
        </authorList>
    </citation>
    <scope>NUCLEOTIDE SEQUENCE [LARGE SCALE GENOMIC DNA]</scope>
    <source>
        <strain evidence="1 2">144S4</strain>
    </source>
</reference>